<reference evidence="5 6" key="1">
    <citation type="submission" date="2017-04" db="EMBL/GenBank/DDBJ databases">
        <title>Novel microbial lineages endemic to geothermal iron-oxide mats fill important gaps in the evolutionary history of Archaea.</title>
        <authorList>
            <person name="Jay Z.J."/>
            <person name="Beam J.P."/>
            <person name="Dlakic M."/>
            <person name="Rusch D.B."/>
            <person name="Kozubal M.A."/>
            <person name="Inskeep W.P."/>
        </authorList>
    </citation>
    <scope>NUCLEOTIDE SEQUENCE [LARGE SCALE GENOMIC DNA]</scope>
    <source>
        <strain evidence="5">OSP_D</strain>
    </source>
</reference>
<dbReference type="PANTHER" id="PTHR12599:SF0">
    <property type="entry name" value="PTERIN-4-ALPHA-CARBINOLAMINE DEHYDRATASE"/>
    <property type="match status" value="1"/>
</dbReference>
<dbReference type="Gene3D" id="3.30.1360.20">
    <property type="entry name" value="Transcriptional coactivator/pterin dehydratase"/>
    <property type="match status" value="1"/>
</dbReference>
<evidence type="ECO:0000313" key="5">
    <source>
        <dbReference type="EMBL" id="PSN83671.1"/>
    </source>
</evidence>
<dbReference type="GO" id="GO:0006729">
    <property type="term" value="P:tetrahydrobiopterin biosynthetic process"/>
    <property type="evidence" value="ECO:0007669"/>
    <property type="project" value="InterPro"/>
</dbReference>
<accession>A0A2R6AB77</accession>
<dbReference type="HAMAP" id="MF_00434">
    <property type="entry name" value="Pterin_4_alpha"/>
    <property type="match status" value="1"/>
</dbReference>
<proteinExistence type="inferred from homology"/>
<dbReference type="InterPro" id="IPR001533">
    <property type="entry name" value="Pterin_deHydtase"/>
</dbReference>
<keyword evidence="3 4" id="KW-0456">Lyase</keyword>
<evidence type="ECO:0000256" key="4">
    <source>
        <dbReference type="HAMAP-Rule" id="MF_00434"/>
    </source>
</evidence>
<dbReference type="NCBIfam" id="NF002017">
    <property type="entry name" value="PRK00823.1-2"/>
    <property type="match status" value="1"/>
</dbReference>
<comment type="catalytic activity">
    <reaction evidence="1 4">
        <text>(4aS,6R)-4a-hydroxy-L-erythro-5,6,7,8-tetrahydrobiopterin = (6R)-L-erythro-6,7-dihydrobiopterin + H2O</text>
        <dbReference type="Rhea" id="RHEA:11920"/>
        <dbReference type="ChEBI" id="CHEBI:15377"/>
        <dbReference type="ChEBI" id="CHEBI:15642"/>
        <dbReference type="ChEBI" id="CHEBI:43120"/>
        <dbReference type="EC" id="4.2.1.96"/>
    </reaction>
</comment>
<comment type="similarity">
    <text evidence="2 4">Belongs to the pterin-4-alpha-carbinolamine dehydratase family.</text>
</comment>
<dbReference type="SUPFAM" id="SSF55248">
    <property type="entry name" value="PCD-like"/>
    <property type="match status" value="1"/>
</dbReference>
<dbReference type="AlphaFoldDB" id="A0A2R6AB77"/>
<gene>
    <name evidence="5" type="ORF">B9Q01_03765</name>
</gene>
<dbReference type="PANTHER" id="PTHR12599">
    <property type="entry name" value="PTERIN-4-ALPHA-CARBINOLAMINE DEHYDRATASE"/>
    <property type="match status" value="1"/>
</dbReference>
<comment type="caution">
    <text evidence="5">The sequence shown here is derived from an EMBL/GenBank/DDBJ whole genome shotgun (WGS) entry which is preliminary data.</text>
</comment>
<evidence type="ECO:0000256" key="1">
    <source>
        <dbReference type="ARBA" id="ARBA00001554"/>
    </source>
</evidence>
<protein>
    <recommendedName>
        <fullName evidence="4">Putative pterin-4-alpha-carbinolamine dehydratase</fullName>
        <shortName evidence="4">PHS</shortName>
        <ecNumber evidence="4">4.2.1.96</ecNumber>
    </recommendedName>
    <alternativeName>
        <fullName evidence="4">4-alpha-hydroxy-tetrahydropterin dehydratase</fullName>
    </alternativeName>
    <alternativeName>
        <fullName evidence="4">Pterin carbinolamine dehydratase</fullName>
        <shortName evidence="4">PCD</shortName>
    </alternativeName>
</protein>
<sequence length="101" mass="11656">MVSLLPKLSQKEIEERLKVLSGWSYDGTFIKKKYEFEDFKRAIEFITRIAQEADALDHHPDIYNSYNTVEIKITTHDEMGVTQKDFVLADKIESIAKSMGA</sequence>
<evidence type="ECO:0000256" key="2">
    <source>
        <dbReference type="ARBA" id="ARBA00006472"/>
    </source>
</evidence>
<dbReference type="GO" id="GO:0008124">
    <property type="term" value="F:4-alpha-hydroxytetrahydrobiopterin dehydratase activity"/>
    <property type="evidence" value="ECO:0007669"/>
    <property type="project" value="UniProtKB-UniRule"/>
</dbReference>
<evidence type="ECO:0000256" key="3">
    <source>
        <dbReference type="ARBA" id="ARBA00023239"/>
    </source>
</evidence>
<dbReference type="Pfam" id="PF01329">
    <property type="entry name" value="Pterin_4a"/>
    <property type="match status" value="1"/>
</dbReference>
<name>A0A2R6AB77_9ARCH</name>
<organism evidence="5 6">
    <name type="scientific">Candidatus Marsarchaeota G1 archaeon OSP_D</name>
    <dbReference type="NCBI Taxonomy" id="1978155"/>
    <lineage>
        <taxon>Archaea</taxon>
        <taxon>Candidatus Marsarchaeota</taxon>
        <taxon>Candidatus Marsarchaeota group 1</taxon>
    </lineage>
</organism>
<dbReference type="InterPro" id="IPR036428">
    <property type="entry name" value="PCD_sf"/>
</dbReference>
<dbReference type="Proteomes" id="UP000240880">
    <property type="component" value="Unassembled WGS sequence"/>
</dbReference>
<dbReference type="CDD" id="cd00488">
    <property type="entry name" value="PCD_DCoH"/>
    <property type="match status" value="1"/>
</dbReference>
<dbReference type="EC" id="4.2.1.96" evidence="4"/>
<evidence type="ECO:0000313" key="6">
    <source>
        <dbReference type="Proteomes" id="UP000240880"/>
    </source>
</evidence>
<dbReference type="EMBL" id="NEXC01000017">
    <property type="protein sequence ID" value="PSN83671.1"/>
    <property type="molecule type" value="Genomic_DNA"/>
</dbReference>